<reference evidence="2" key="1">
    <citation type="submission" date="2020-07" db="EMBL/GenBank/DDBJ databases">
        <title>Huge and variable diversity of episymbiotic CPR bacteria and DPANN archaea in groundwater ecosystems.</title>
        <authorList>
            <person name="He C.Y."/>
            <person name="Keren R."/>
            <person name="Whittaker M."/>
            <person name="Farag I.F."/>
            <person name="Doudna J."/>
            <person name="Cate J.H.D."/>
            <person name="Banfield J.F."/>
        </authorList>
    </citation>
    <scope>NUCLEOTIDE SEQUENCE</scope>
    <source>
        <strain evidence="2">NC_groundwater_1370_Ag_S-0.2um_69_93</strain>
    </source>
</reference>
<gene>
    <name evidence="2" type="ORF">HY618_08235</name>
</gene>
<dbReference type="Proteomes" id="UP000752292">
    <property type="component" value="Unassembled WGS sequence"/>
</dbReference>
<name>A0A932ZVB7_UNCTE</name>
<feature type="region of interest" description="Disordered" evidence="1">
    <location>
        <begin position="164"/>
        <end position="250"/>
    </location>
</feature>
<dbReference type="AlphaFoldDB" id="A0A932ZVB7"/>
<protein>
    <submittedName>
        <fullName evidence="2">Uncharacterized protein</fullName>
    </submittedName>
</protein>
<proteinExistence type="predicted"/>
<organism evidence="2 3">
    <name type="scientific">Tectimicrobiota bacterium</name>
    <dbReference type="NCBI Taxonomy" id="2528274"/>
    <lineage>
        <taxon>Bacteria</taxon>
        <taxon>Pseudomonadati</taxon>
        <taxon>Nitrospinota/Tectimicrobiota group</taxon>
        <taxon>Candidatus Tectimicrobiota</taxon>
    </lineage>
</organism>
<comment type="caution">
    <text evidence="2">The sequence shown here is derived from an EMBL/GenBank/DDBJ whole genome shotgun (WGS) entry which is preliminary data.</text>
</comment>
<feature type="compositionally biased region" description="Low complexity" evidence="1">
    <location>
        <begin position="237"/>
        <end position="250"/>
    </location>
</feature>
<evidence type="ECO:0000313" key="2">
    <source>
        <dbReference type="EMBL" id="MBI4252433.1"/>
    </source>
</evidence>
<accession>A0A932ZVB7</accession>
<evidence type="ECO:0000256" key="1">
    <source>
        <dbReference type="SAM" id="MobiDB-lite"/>
    </source>
</evidence>
<feature type="compositionally biased region" description="Basic and acidic residues" evidence="1">
    <location>
        <begin position="198"/>
        <end position="213"/>
    </location>
</feature>
<evidence type="ECO:0000313" key="3">
    <source>
        <dbReference type="Proteomes" id="UP000752292"/>
    </source>
</evidence>
<dbReference type="EMBL" id="JACQRX010000358">
    <property type="protein sequence ID" value="MBI4252433.1"/>
    <property type="molecule type" value="Genomic_DNA"/>
</dbReference>
<sequence>MKAPLDKLAEIDAARSQLATAINLFFNDVDPISVHSLACASAEILEAICRKNSKQTFFAHMRESNPKFTSKEIRETLNKSKNWFKHADKDHGDVLTDFSDVLNDYAIFMASHDYGSLENWKPIEIQVFQLWFSAVYMKHMDPRLEIVQQLFPDMDKKNRREQKLLGKNAAKINYGGAGRPAGRRGGPRGTRSGGEQNHPLEEGQERPPPEKGKIGSAARSKFSGISAPPLQGWLSGSAPSSSPPARCRCA</sequence>